<evidence type="ECO:0000313" key="3">
    <source>
        <dbReference type="Proteomes" id="UP000195880"/>
    </source>
</evidence>
<protein>
    <submittedName>
        <fullName evidence="2">Uncharacterized protein</fullName>
    </submittedName>
</protein>
<feature type="compositionally biased region" description="Basic and acidic residues" evidence="1">
    <location>
        <begin position="1"/>
        <end position="18"/>
    </location>
</feature>
<name>A0A1Z1WSP3_9ACTN</name>
<keyword evidence="3" id="KW-1185">Reference proteome</keyword>
<accession>A0A1Z1WSP3</accession>
<dbReference type="Proteomes" id="UP000195880">
    <property type="component" value="Chromosome"/>
</dbReference>
<evidence type="ECO:0000256" key="1">
    <source>
        <dbReference type="SAM" id="MobiDB-lite"/>
    </source>
</evidence>
<dbReference type="EMBL" id="CP021748">
    <property type="protein sequence ID" value="ARX89466.1"/>
    <property type="molecule type" value="Genomic_DNA"/>
</dbReference>
<organism evidence="2 3">
    <name type="scientific">Streptomyces alboflavus</name>
    <dbReference type="NCBI Taxonomy" id="67267"/>
    <lineage>
        <taxon>Bacteria</taxon>
        <taxon>Bacillati</taxon>
        <taxon>Actinomycetota</taxon>
        <taxon>Actinomycetes</taxon>
        <taxon>Kitasatosporales</taxon>
        <taxon>Streptomycetaceae</taxon>
        <taxon>Streptomyces</taxon>
    </lineage>
</organism>
<dbReference type="KEGG" id="salf:SMD44_08953"/>
<reference evidence="2 3" key="1">
    <citation type="submission" date="2017-05" db="EMBL/GenBank/DDBJ databases">
        <title>Streptomyces alboflavus Genome sequencing and assembly.</title>
        <authorList>
            <person name="Wang Y."/>
            <person name="Du B."/>
            <person name="Ding Y."/>
            <person name="Liu H."/>
            <person name="Hou Q."/>
            <person name="Liu K."/>
            <person name="Wang C."/>
            <person name="Yao L."/>
        </authorList>
    </citation>
    <scope>NUCLEOTIDE SEQUENCE [LARGE SCALE GENOMIC DNA]</scope>
    <source>
        <strain evidence="2 3">MDJK44</strain>
    </source>
</reference>
<evidence type="ECO:0000313" key="2">
    <source>
        <dbReference type="EMBL" id="ARX89466.1"/>
    </source>
</evidence>
<proteinExistence type="predicted"/>
<gene>
    <name evidence="2" type="ORF">SMD44_08953</name>
</gene>
<feature type="region of interest" description="Disordered" evidence="1">
    <location>
        <begin position="1"/>
        <end position="37"/>
    </location>
</feature>
<dbReference type="AlphaFoldDB" id="A0A1Z1WSP3"/>
<sequence length="117" mass="12101">MAVEERGELGRRRVGEHLARRHVGPELLGETGGEADAEDRVAAEAEEVVLHAGEVDAQNFREDLHDAAFGLRTGPGRGFGPGAGLHLGVRAGSAARSTLPLALSGSAVRGTNADGTR</sequence>